<dbReference type="InterPro" id="IPR001967">
    <property type="entry name" value="Peptidase_S11_N"/>
</dbReference>
<keyword evidence="3" id="KW-0378">Hydrolase</keyword>
<dbReference type="NCBIfam" id="NF008668">
    <property type="entry name" value="PRK11669.1"/>
    <property type="match status" value="1"/>
</dbReference>
<feature type="domain" description="Peptidase S11 D-alanyl-D-alanine carboxypeptidase A N-terminal" evidence="11">
    <location>
        <begin position="99"/>
        <end position="323"/>
    </location>
</feature>
<organism evidence="12 13">
    <name type="scientific">Pollutimonas thiosulfatoxidans</name>
    <dbReference type="NCBI Taxonomy" id="2028345"/>
    <lineage>
        <taxon>Bacteria</taxon>
        <taxon>Pseudomonadati</taxon>
        <taxon>Pseudomonadota</taxon>
        <taxon>Betaproteobacteria</taxon>
        <taxon>Burkholderiales</taxon>
        <taxon>Alcaligenaceae</taxon>
        <taxon>Pollutimonas</taxon>
    </lineage>
</organism>
<dbReference type="EMBL" id="CP022987">
    <property type="protein sequence ID" value="QAA93324.1"/>
    <property type="molecule type" value="Genomic_DNA"/>
</dbReference>
<evidence type="ECO:0000256" key="10">
    <source>
        <dbReference type="SAM" id="SignalP"/>
    </source>
</evidence>
<dbReference type="GO" id="GO:0071555">
    <property type="term" value="P:cell wall organization"/>
    <property type="evidence" value="ECO:0007669"/>
    <property type="project" value="UniProtKB-KW"/>
</dbReference>
<dbReference type="Proteomes" id="UP000283474">
    <property type="component" value="Chromosome"/>
</dbReference>
<dbReference type="PANTHER" id="PTHR21581:SF26">
    <property type="entry name" value="D-ALANYL-D-ALANINE ENDOPEPTIDASE"/>
    <property type="match status" value="1"/>
</dbReference>
<reference evidence="12 13" key="1">
    <citation type="submission" date="2017-08" db="EMBL/GenBank/DDBJ databases">
        <authorList>
            <person name="Park S.-J."/>
            <person name="Kim H."/>
        </authorList>
    </citation>
    <scope>NUCLEOTIDE SEQUENCE [LARGE SCALE GENOMIC DNA]</scope>
    <source>
        <strain evidence="13">ye3</strain>
    </source>
</reference>
<proteinExistence type="inferred from homology"/>
<feature type="binding site" evidence="8">
    <location>
        <position position="293"/>
    </location>
    <ligand>
        <name>substrate</name>
    </ligand>
</feature>
<feature type="signal peptide" evidence="10">
    <location>
        <begin position="1"/>
        <end position="30"/>
    </location>
</feature>
<dbReference type="Pfam" id="PF00768">
    <property type="entry name" value="Peptidase_S11"/>
    <property type="match status" value="1"/>
</dbReference>
<dbReference type="PRINTS" id="PR00725">
    <property type="entry name" value="DADACBPTASE1"/>
</dbReference>
<evidence type="ECO:0000256" key="4">
    <source>
        <dbReference type="ARBA" id="ARBA00022960"/>
    </source>
</evidence>
<dbReference type="SUPFAM" id="SSF56601">
    <property type="entry name" value="beta-lactamase/transpeptidase-like"/>
    <property type="match status" value="1"/>
</dbReference>
<feature type="active site" description="Acyl-ester intermediate" evidence="7">
    <location>
        <position position="130"/>
    </location>
</feature>
<dbReference type="Gene3D" id="3.40.710.10">
    <property type="entry name" value="DD-peptidase/beta-lactamase superfamily"/>
    <property type="match status" value="1"/>
</dbReference>
<dbReference type="GO" id="GO:0008360">
    <property type="term" value="P:regulation of cell shape"/>
    <property type="evidence" value="ECO:0007669"/>
    <property type="project" value="UniProtKB-KW"/>
</dbReference>
<keyword evidence="13" id="KW-1185">Reference proteome</keyword>
<evidence type="ECO:0000256" key="2">
    <source>
        <dbReference type="ARBA" id="ARBA00022729"/>
    </source>
</evidence>
<comment type="similarity">
    <text evidence="1 9">Belongs to the peptidase S11 family.</text>
</comment>
<keyword evidence="5" id="KW-0573">Peptidoglycan synthesis</keyword>
<evidence type="ECO:0000313" key="12">
    <source>
        <dbReference type="EMBL" id="QAA93324.1"/>
    </source>
</evidence>
<evidence type="ECO:0000256" key="8">
    <source>
        <dbReference type="PIRSR" id="PIRSR618044-2"/>
    </source>
</evidence>
<dbReference type="PANTHER" id="PTHR21581">
    <property type="entry name" value="D-ALANYL-D-ALANINE CARBOXYPEPTIDASE"/>
    <property type="match status" value="1"/>
</dbReference>
<accession>A0A410GAK0</accession>
<dbReference type="InterPro" id="IPR012338">
    <property type="entry name" value="Beta-lactam/transpept-like"/>
</dbReference>
<evidence type="ECO:0000313" key="13">
    <source>
        <dbReference type="Proteomes" id="UP000283474"/>
    </source>
</evidence>
<evidence type="ECO:0000256" key="7">
    <source>
        <dbReference type="PIRSR" id="PIRSR618044-1"/>
    </source>
</evidence>
<keyword evidence="4" id="KW-0133">Cell shape</keyword>
<sequence length="347" mass="38087">MPSWNQALRRFSLSALAPACLLLTSGTVFYTQTQARSHTPVAEAAHTTRVVERQNLRPVNRQQSQLRVGLRKASLSGADDIVVQRQAAPTRLEQAGPKAALHSEAALVLDLDSANVLYDKNSDEVRPIASISKLMTALVVAEAGQSMDEMLQISDADVDRLRHSRSRLAVGTELSRAHMLHLALMSSENRAANALGRHYPGGLPAFVRAMNDKARALGMRHTNFVEPTGLSSDNVSSPRDLVKLLAAVNKHPVIHRYSTDDKEEVTIGRGRQLVFSNTNRLVRNPGWDIQISKTGFINEAGKCLVMLTRIDDRDVAIVLLNSSGSSRIGDAVRLRQWVESESHLAML</sequence>
<evidence type="ECO:0000256" key="5">
    <source>
        <dbReference type="ARBA" id="ARBA00022984"/>
    </source>
</evidence>
<evidence type="ECO:0000259" key="11">
    <source>
        <dbReference type="Pfam" id="PF00768"/>
    </source>
</evidence>
<evidence type="ECO:0000256" key="6">
    <source>
        <dbReference type="ARBA" id="ARBA00023316"/>
    </source>
</evidence>
<dbReference type="GO" id="GO:0009002">
    <property type="term" value="F:serine-type D-Ala-D-Ala carboxypeptidase activity"/>
    <property type="evidence" value="ECO:0007669"/>
    <property type="project" value="InterPro"/>
</dbReference>
<feature type="active site" evidence="7">
    <location>
        <position position="187"/>
    </location>
</feature>
<gene>
    <name evidence="12" type="ORF">CKA81_05360</name>
</gene>
<dbReference type="AlphaFoldDB" id="A0A410GAK0"/>
<dbReference type="GO" id="GO:0009252">
    <property type="term" value="P:peptidoglycan biosynthetic process"/>
    <property type="evidence" value="ECO:0007669"/>
    <property type="project" value="UniProtKB-KW"/>
</dbReference>
<name>A0A410GAK0_9BURK</name>
<keyword evidence="2 10" id="KW-0732">Signal</keyword>
<dbReference type="OrthoDB" id="5688590at2"/>
<dbReference type="KEGG" id="pus:CKA81_05360"/>
<dbReference type="RefSeq" id="WP_128354367.1">
    <property type="nucleotide sequence ID" value="NZ_CP022987.1"/>
</dbReference>
<evidence type="ECO:0000256" key="9">
    <source>
        <dbReference type="RuleBase" id="RU004016"/>
    </source>
</evidence>
<dbReference type="GO" id="GO:0006508">
    <property type="term" value="P:proteolysis"/>
    <property type="evidence" value="ECO:0007669"/>
    <property type="project" value="InterPro"/>
</dbReference>
<dbReference type="InterPro" id="IPR018044">
    <property type="entry name" value="Peptidase_S11"/>
</dbReference>
<feature type="active site" description="Proton acceptor" evidence="7">
    <location>
        <position position="133"/>
    </location>
</feature>
<evidence type="ECO:0000256" key="1">
    <source>
        <dbReference type="ARBA" id="ARBA00007164"/>
    </source>
</evidence>
<evidence type="ECO:0000256" key="3">
    <source>
        <dbReference type="ARBA" id="ARBA00022801"/>
    </source>
</evidence>
<keyword evidence="6" id="KW-0961">Cell wall biogenesis/degradation</keyword>
<protein>
    <submittedName>
        <fullName evidence="12">D-alanyl-D-alanine endopeptidase</fullName>
    </submittedName>
</protein>
<feature type="chain" id="PRO_5019064029" evidence="10">
    <location>
        <begin position="31"/>
        <end position="347"/>
    </location>
</feature>